<comment type="caution">
    <text evidence="1">The sequence shown here is derived from an EMBL/GenBank/DDBJ whole genome shotgun (WGS) entry which is preliminary data.</text>
</comment>
<name>A0A7Z0BBH3_9BURK</name>
<organism evidence="1 2">
    <name type="scientific">Paraburkholderia bryophila</name>
    <dbReference type="NCBI Taxonomy" id="420952"/>
    <lineage>
        <taxon>Bacteria</taxon>
        <taxon>Pseudomonadati</taxon>
        <taxon>Pseudomonadota</taxon>
        <taxon>Betaproteobacteria</taxon>
        <taxon>Burkholderiales</taxon>
        <taxon>Burkholderiaceae</taxon>
        <taxon>Paraburkholderia</taxon>
    </lineage>
</organism>
<reference evidence="1 2" key="1">
    <citation type="submission" date="2020-07" db="EMBL/GenBank/DDBJ databases">
        <title>Exploring microbial biodiversity for novel pathways involved in the catabolism of aromatic compounds derived from lignin.</title>
        <authorList>
            <person name="Elkins J."/>
        </authorList>
    </citation>
    <scope>NUCLEOTIDE SEQUENCE [LARGE SCALE GENOMIC DNA]</scope>
    <source>
        <strain evidence="1 2">H2C3C</strain>
    </source>
</reference>
<dbReference type="AlphaFoldDB" id="A0A7Z0BBH3"/>
<dbReference type="Proteomes" id="UP000540929">
    <property type="component" value="Unassembled WGS sequence"/>
</dbReference>
<proteinExistence type="predicted"/>
<accession>A0A7Z0BBH3</accession>
<gene>
    <name evidence="1" type="ORF">GGD40_006456</name>
</gene>
<evidence type="ECO:0000313" key="1">
    <source>
        <dbReference type="EMBL" id="NYH26885.1"/>
    </source>
</evidence>
<evidence type="ECO:0000313" key="2">
    <source>
        <dbReference type="Proteomes" id="UP000540929"/>
    </source>
</evidence>
<dbReference type="EMBL" id="JACCAS010000002">
    <property type="protein sequence ID" value="NYH26885.1"/>
    <property type="molecule type" value="Genomic_DNA"/>
</dbReference>
<sequence>MAVSDGQDHPLWAACGLSSDSGGGQKATFDSFDKNMNTRNEKETDAQYLFTKSLLRITFFAALICPRPFARCEYF</sequence>
<keyword evidence="2" id="KW-1185">Reference proteome</keyword>
<protein>
    <submittedName>
        <fullName evidence="1">Uncharacterized protein</fullName>
    </submittedName>
</protein>